<proteinExistence type="predicted"/>
<reference evidence="3" key="1">
    <citation type="submission" date="2019-02" db="EMBL/GenBank/DDBJ databases">
        <title>Draft genome sequence of Enterococcus sp. Gos25-1.</title>
        <authorList>
            <person name="Tanaka N."/>
            <person name="Shiwa Y."/>
            <person name="Fujita N."/>
        </authorList>
    </citation>
    <scope>NUCLEOTIDE SEQUENCE [LARGE SCALE GENOMIC DNA]</scope>
    <source>
        <strain evidence="3">Gos25-1</strain>
    </source>
</reference>
<dbReference type="RefSeq" id="WP_146622129.1">
    <property type="nucleotide sequence ID" value="NZ_BJCC01000012.1"/>
</dbReference>
<protein>
    <recommendedName>
        <fullName evidence="1">DUF7278 domain-containing protein</fullName>
    </recommendedName>
</protein>
<dbReference type="Gene3D" id="3.90.1580.10">
    <property type="entry name" value="paralog of FGE (formylglycine-generating enzyme)"/>
    <property type="match status" value="1"/>
</dbReference>
<keyword evidence="3" id="KW-1185">Reference proteome</keyword>
<dbReference type="EMBL" id="BJCC01000012">
    <property type="protein sequence ID" value="GCF93673.1"/>
    <property type="molecule type" value="Genomic_DNA"/>
</dbReference>
<evidence type="ECO:0000313" key="2">
    <source>
        <dbReference type="EMBL" id="GCF93673.1"/>
    </source>
</evidence>
<organism evidence="2 3">
    <name type="scientific">Enterococcus florum</name>
    <dbReference type="NCBI Taxonomy" id="2480627"/>
    <lineage>
        <taxon>Bacteria</taxon>
        <taxon>Bacillati</taxon>
        <taxon>Bacillota</taxon>
        <taxon>Bacilli</taxon>
        <taxon>Lactobacillales</taxon>
        <taxon>Enterococcaceae</taxon>
        <taxon>Enterococcus</taxon>
    </lineage>
</organism>
<dbReference type="OrthoDB" id="4050476at2"/>
<dbReference type="InterPro" id="IPR055702">
    <property type="entry name" value="DUF7278"/>
</dbReference>
<name>A0A4P5PK09_9ENTE</name>
<dbReference type="SUPFAM" id="SSF56436">
    <property type="entry name" value="C-type lectin-like"/>
    <property type="match status" value="1"/>
</dbReference>
<feature type="domain" description="DUF7278" evidence="1">
    <location>
        <begin position="147"/>
        <end position="215"/>
    </location>
</feature>
<dbReference type="InterPro" id="IPR042095">
    <property type="entry name" value="SUMF_sf"/>
</dbReference>
<evidence type="ECO:0000313" key="3">
    <source>
        <dbReference type="Proteomes" id="UP000290567"/>
    </source>
</evidence>
<comment type="caution">
    <text evidence="2">The sequence shown here is derived from an EMBL/GenBank/DDBJ whole genome shotgun (WGS) entry which is preliminary data.</text>
</comment>
<gene>
    <name evidence="2" type="ORF">NRIC_15640</name>
</gene>
<evidence type="ECO:0000259" key="1">
    <source>
        <dbReference type="Pfam" id="PF23944"/>
    </source>
</evidence>
<accession>A0A4P5PK09</accession>
<sequence>MNLIDQLDWSYWKRLSDKDKRTLFGQVLMYFVSPLKRITEIELKEYELYGIKCQTFELCIDEEEFVFIPGNRDAILGWNLGTKGLSLLETAPNSPHVKIPERLQTRYNLLDVASLAEYINEKTTSLRKVKIPPMFVQRYPLPAGTDYLGIYNAVNGSFTGEADQFVAFESEIRDLLCPNLSPSESIRWSFPKNLLKENHWYMDLVPNSDCYYVYSHKRHTYTSLRKEIRSQNFDLLTEDQWEYANGAGSRRLFRWGNDLNIHDPYRGKSIRNMMNGQNMFGLFFDTSMERYEITEDPGVLKLTAEQENTGIPIVDKLALSSYYSPDKTLLHEEILSPKEYLYRKAILVKI</sequence>
<dbReference type="Proteomes" id="UP000290567">
    <property type="component" value="Unassembled WGS sequence"/>
</dbReference>
<dbReference type="InterPro" id="IPR016187">
    <property type="entry name" value="CTDL_fold"/>
</dbReference>
<dbReference type="AlphaFoldDB" id="A0A4P5PK09"/>
<dbReference type="Pfam" id="PF23944">
    <property type="entry name" value="DUF7278"/>
    <property type="match status" value="1"/>
</dbReference>